<dbReference type="Pfam" id="PF01966">
    <property type="entry name" value="HD"/>
    <property type="match status" value="1"/>
</dbReference>
<dbReference type="CDD" id="cd00077">
    <property type="entry name" value="HDc"/>
    <property type="match status" value="1"/>
</dbReference>
<keyword evidence="2" id="KW-0378">Hydrolase</keyword>
<organism evidence="2 3">
    <name type="scientific">Mycoplasma wenyonii</name>
    <dbReference type="NCBI Taxonomy" id="65123"/>
    <lineage>
        <taxon>Bacteria</taxon>
        <taxon>Bacillati</taxon>
        <taxon>Mycoplasmatota</taxon>
        <taxon>Mollicutes</taxon>
        <taxon>Mycoplasmataceae</taxon>
        <taxon>Mycoplasma</taxon>
    </lineage>
</organism>
<feature type="domain" description="HD" evidence="1">
    <location>
        <begin position="70"/>
        <end position="199"/>
    </location>
</feature>
<dbReference type="GO" id="GO:0008832">
    <property type="term" value="F:dGTPase activity"/>
    <property type="evidence" value="ECO:0007669"/>
    <property type="project" value="TreeGrafter"/>
</dbReference>
<dbReference type="Gene3D" id="1.10.3210.10">
    <property type="entry name" value="Hypothetical protein af1432"/>
    <property type="match status" value="1"/>
</dbReference>
<dbReference type="SMART" id="SM00471">
    <property type="entry name" value="HDc"/>
    <property type="match status" value="1"/>
</dbReference>
<protein>
    <submittedName>
        <fullName evidence="2">Metal-dependent phosphohydrolase</fullName>
    </submittedName>
</protein>
<dbReference type="PROSITE" id="PS51831">
    <property type="entry name" value="HD"/>
    <property type="match status" value="1"/>
</dbReference>
<name>A0A328PUZ3_9MOLU</name>
<evidence type="ECO:0000313" key="2">
    <source>
        <dbReference type="EMBL" id="RAO95241.1"/>
    </source>
</evidence>
<dbReference type="Proteomes" id="UP000249762">
    <property type="component" value="Unassembled WGS sequence"/>
</dbReference>
<sequence length="455" mass="53369">MFRSFSKIHLELPRVGGWPFIKDPIHGEITFEGPSFWLYALLNTVEFQRLGEISQLGLLKENFPGATHTRLSHSLGVYALTSKFINHFLSLGDLNLTEDQLEIDLCLSVALLHDIGHGPFSHFFEKFLPEFSHEYMTRQLILNKNSKLYELLAERSRVYGKEDNFFPEEIVKILSKKSGREWIEELIASKIDVDRLDYLLRDKYFCGSFTLSIDTNLIIKWTRLLRLQGKRKLCFLEKTNYQRCSLLLSRDYMHKEIYGNLSACSYQVMLLAILRELKKIFNSRFRGNSFYDLFLPLFFEEPVNWKISEFMKLSDYSLLARINELFLELEKNSDGAEQLYSLLLLFKGYSGESQHVLLRMKTEELESFNKFTKKGSSELDKEIVIITEIFSLIAEIDEINRTQTLDYLDWESKEFKTLELVLPAVNNKTTHFVLITKQLNKQWIKFRVKSDKTIG</sequence>
<dbReference type="GO" id="GO:0006203">
    <property type="term" value="P:dGTP catabolic process"/>
    <property type="evidence" value="ECO:0007669"/>
    <property type="project" value="TreeGrafter"/>
</dbReference>
<dbReference type="PANTHER" id="PTHR11373:SF4">
    <property type="entry name" value="DEOXYNUCLEOSIDE TRIPHOSPHATE TRIPHOSPHOHYDROLASE SAMHD1"/>
    <property type="match status" value="1"/>
</dbReference>
<comment type="caution">
    <text evidence="2">The sequence shown here is derived from an EMBL/GenBank/DDBJ whole genome shotgun (WGS) entry which is preliminary data.</text>
</comment>
<dbReference type="InterPro" id="IPR003607">
    <property type="entry name" value="HD/PDEase_dom"/>
</dbReference>
<reference evidence="3" key="1">
    <citation type="submission" date="2018-06" db="EMBL/GenBank/DDBJ databases">
        <authorList>
            <person name="Martinez Ocampo F."/>
            <person name="Quiroz Castaneda R.E."/>
            <person name="Rojas Lopez X."/>
        </authorList>
    </citation>
    <scope>NUCLEOTIDE SEQUENCE [LARGE SCALE GENOMIC DNA]</scope>
    <source>
        <strain evidence="3">INIFAP02</strain>
    </source>
</reference>
<dbReference type="OrthoDB" id="9803619at2"/>
<dbReference type="InterPro" id="IPR006674">
    <property type="entry name" value="HD_domain"/>
</dbReference>
<dbReference type="InterPro" id="IPR050135">
    <property type="entry name" value="dGTPase-like"/>
</dbReference>
<evidence type="ECO:0000313" key="3">
    <source>
        <dbReference type="Proteomes" id="UP000249762"/>
    </source>
</evidence>
<accession>A0A328PUZ3</accession>
<dbReference type="PANTHER" id="PTHR11373">
    <property type="entry name" value="DEOXYNUCLEOSIDE TRIPHOSPHATE TRIPHOSPHOHYDROLASE"/>
    <property type="match status" value="1"/>
</dbReference>
<keyword evidence="3" id="KW-1185">Reference proteome</keyword>
<dbReference type="AlphaFoldDB" id="A0A328PUZ3"/>
<evidence type="ECO:0000259" key="1">
    <source>
        <dbReference type="PROSITE" id="PS51831"/>
    </source>
</evidence>
<proteinExistence type="predicted"/>
<gene>
    <name evidence="2" type="ORF">DNK47_01205</name>
</gene>
<dbReference type="SUPFAM" id="SSF109604">
    <property type="entry name" value="HD-domain/PDEase-like"/>
    <property type="match status" value="1"/>
</dbReference>
<dbReference type="EMBL" id="QKVO01000002">
    <property type="protein sequence ID" value="RAO95241.1"/>
    <property type="molecule type" value="Genomic_DNA"/>
</dbReference>